<comment type="caution">
    <text evidence="9">The sequence shown here is derived from an EMBL/GenBank/DDBJ whole genome shotgun (WGS) entry which is preliminary data.</text>
</comment>
<evidence type="ECO:0000256" key="3">
    <source>
        <dbReference type="ARBA" id="ARBA00023002"/>
    </source>
</evidence>
<organism evidence="9 10">
    <name type="scientific">SAR86 cluster bacterium BACL1 MAG-120820-bin45</name>
    <dbReference type="NCBI Taxonomy" id="1655612"/>
    <lineage>
        <taxon>Bacteria</taxon>
        <taxon>Pseudomonadati</taxon>
        <taxon>Pseudomonadota</taxon>
        <taxon>Gammaproteobacteria</taxon>
        <taxon>SAR86 cluster</taxon>
    </lineage>
</organism>
<dbReference type="InterPro" id="IPR016211">
    <property type="entry name" value="Glu/Phe/Leu/Val/Trp_DH_bac/arc"/>
</dbReference>
<dbReference type="Pfam" id="PF00208">
    <property type="entry name" value="ELFV_dehydrog"/>
    <property type="match status" value="2"/>
</dbReference>
<dbReference type="InterPro" id="IPR036291">
    <property type="entry name" value="NAD(P)-bd_dom_sf"/>
</dbReference>
<dbReference type="AlphaFoldDB" id="A0A0R2U8N9"/>
<evidence type="ECO:0000256" key="2">
    <source>
        <dbReference type="ARBA" id="ARBA00006382"/>
    </source>
</evidence>
<dbReference type="InterPro" id="IPR006097">
    <property type="entry name" value="Glu/Leu/Phe/Val/Trp_DH_dimer"/>
</dbReference>
<dbReference type="SUPFAM" id="SSF53223">
    <property type="entry name" value="Aminoacid dehydrogenase-like, N-terminal domain"/>
    <property type="match status" value="1"/>
</dbReference>
<dbReference type="EMBL" id="LICS01000014">
    <property type="protein sequence ID" value="KRO95862.1"/>
    <property type="molecule type" value="Genomic_DNA"/>
</dbReference>
<evidence type="ECO:0000313" key="9">
    <source>
        <dbReference type="EMBL" id="KRO95862.1"/>
    </source>
</evidence>
<dbReference type="Proteomes" id="UP000051027">
    <property type="component" value="Unassembled WGS sequence"/>
</dbReference>
<evidence type="ECO:0000256" key="5">
    <source>
        <dbReference type="PIRSR" id="PIRSR000188-1"/>
    </source>
</evidence>
<dbReference type="GO" id="GO:0016639">
    <property type="term" value="F:oxidoreductase activity, acting on the CH-NH2 group of donors, NAD or NADP as acceptor"/>
    <property type="evidence" value="ECO:0007669"/>
    <property type="project" value="InterPro"/>
</dbReference>
<keyword evidence="6" id="KW-0547">Nucleotide-binding</keyword>
<name>A0A0R2U8N9_9GAMM</name>
<comment type="function">
    <text evidence="1">Catalyzes the reversible oxidative deamination of glutamate to alpha-ketoglutarate and ammonia.</text>
</comment>
<dbReference type="InterPro" id="IPR006096">
    <property type="entry name" value="Glu/Leu/Phe/Val/Trp_DH_C"/>
</dbReference>
<gene>
    <name evidence="9" type="ORF">ABS10_05850</name>
</gene>
<dbReference type="PRINTS" id="PR00082">
    <property type="entry name" value="GLFDHDRGNASE"/>
</dbReference>
<evidence type="ECO:0000313" key="10">
    <source>
        <dbReference type="Proteomes" id="UP000051027"/>
    </source>
</evidence>
<evidence type="ECO:0000256" key="6">
    <source>
        <dbReference type="PIRSR" id="PIRSR000188-2"/>
    </source>
</evidence>
<dbReference type="InterPro" id="IPR046346">
    <property type="entry name" value="Aminoacid_DH-like_N_sf"/>
</dbReference>
<dbReference type="SUPFAM" id="SSF51735">
    <property type="entry name" value="NAD(P)-binding Rossmann-fold domains"/>
    <property type="match status" value="1"/>
</dbReference>
<dbReference type="SMART" id="SM00839">
    <property type="entry name" value="ELFV_dehydrog"/>
    <property type="match status" value="1"/>
</dbReference>
<dbReference type="STRING" id="1655612.ABS10_05850"/>
<dbReference type="Pfam" id="PF02812">
    <property type="entry name" value="ELFV_dehydrog_N"/>
    <property type="match status" value="1"/>
</dbReference>
<dbReference type="GO" id="GO:0000166">
    <property type="term" value="F:nucleotide binding"/>
    <property type="evidence" value="ECO:0007669"/>
    <property type="project" value="UniProtKB-KW"/>
</dbReference>
<reference evidence="9 10" key="1">
    <citation type="submission" date="2015-10" db="EMBL/GenBank/DDBJ databases">
        <title>Metagenome-Assembled Genomes uncover a global brackish microbiome.</title>
        <authorList>
            <person name="Hugerth L.W."/>
            <person name="Larsson J."/>
            <person name="Alneberg J."/>
            <person name="Lindh M.V."/>
            <person name="Legrand C."/>
            <person name="Pinhassi J."/>
            <person name="Andersson A.F."/>
        </authorList>
    </citation>
    <scope>NUCLEOTIDE SEQUENCE [LARGE SCALE GENOMIC DNA]</scope>
    <source>
        <strain evidence="9">BACL1 MAG-120820-bin45</strain>
    </source>
</reference>
<sequence length="339" mass="36879">MIFLDITDTVFQSIDVSSHDEFDHEKVYYYEDPQIGFKSIIAIHSSSAGPAIGGCRFRNYSSFQEGLTDVLRLSRGMTEKNHAAKIPFGGGKAIIFADHPKSQATLCALANFLNLLEGAYYSAEDIGITLEDIQFVGQHSAFVFDNVDPGPYTARGIFYSIEAALKYYLNKDLQSSSISIQGAGSVGLTLANHLADTGATVYIQDIDFRKLEHIQRQNIIPIQNILSQECDLLAPCAIGGILDRQSILELKCSIIAGGANNQLKTMEIDDALLALGIHYVPDILINSGGVIGLTKDILGRNSNQIESDLQLIAERAVNFMKIGQANNISILQAMNASVS</sequence>
<feature type="binding site" evidence="6">
    <location>
        <begin position="182"/>
        <end position="187"/>
    </location>
    <ligand>
        <name>NAD(+)</name>
        <dbReference type="ChEBI" id="CHEBI:57540"/>
    </ligand>
</feature>
<feature type="active site" description="Proton donor/acceptor" evidence="5">
    <location>
        <position position="92"/>
    </location>
</feature>
<evidence type="ECO:0000256" key="1">
    <source>
        <dbReference type="ARBA" id="ARBA00003868"/>
    </source>
</evidence>
<keyword evidence="4 6" id="KW-0520">NAD</keyword>
<dbReference type="Gene3D" id="3.40.50.720">
    <property type="entry name" value="NAD(P)-binding Rossmann-like Domain"/>
    <property type="match status" value="1"/>
</dbReference>
<dbReference type="Gene3D" id="3.40.50.10860">
    <property type="entry name" value="Leucine Dehydrogenase, chain A, domain 1"/>
    <property type="match status" value="1"/>
</dbReference>
<accession>A0A0R2U8N9</accession>
<dbReference type="PANTHER" id="PTHR42722:SF1">
    <property type="entry name" value="VALINE DEHYDROGENASE"/>
    <property type="match status" value="1"/>
</dbReference>
<dbReference type="PANTHER" id="PTHR42722">
    <property type="entry name" value="LEUCINE DEHYDROGENASE"/>
    <property type="match status" value="1"/>
</dbReference>
<dbReference type="GO" id="GO:0006520">
    <property type="term" value="P:amino acid metabolic process"/>
    <property type="evidence" value="ECO:0007669"/>
    <property type="project" value="InterPro"/>
</dbReference>
<dbReference type="InterPro" id="IPR006095">
    <property type="entry name" value="Glu/Leu/Phe/Val/Trp_DH"/>
</dbReference>
<evidence type="ECO:0000256" key="4">
    <source>
        <dbReference type="ARBA" id="ARBA00023027"/>
    </source>
</evidence>
<evidence type="ECO:0000259" key="8">
    <source>
        <dbReference type="SMART" id="SM00839"/>
    </source>
</evidence>
<protein>
    <recommendedName>
        <fullName evidence="8">Glutamate/phenylalanine/leucine/valine/L-tryptophan dehydrogenase C-terminal domain-containing protein</fullName>
    </recommendedName>
</protein>
<proteinExistence type="inferred from homology"/>
<dbReference type="PIRSF" id="PIRSF000188">
    <property type="entry name" value="Phe_leu_dh"/>
    <property type="match status" value="1"/>
</dbReference>
<comment type="similarity">
    <text evidence="2 7">Belongs to the Glu/Leu/Phe/Val dehydrogenases family.</text>
</comment>
<evidence type="ECO:0000256" key="7">
    <source>
        <dbReference type="RuleBase" id="RU004417"/>
    </source>
</evidence>
<keyword evidence="3 7" id="KW-0560">Oxidoreductase</keyword>
<feature type="domain" description="Glutamate/phenylalanine/leucine/valine/L-tryptophan dehydrogenase C-terminal" evidence="8">
    <location>
        <begin position="147"/>
        <end position="338"/>
    </location>
</feature>